<dbReference type="EMBL" id="JAUGQQ010000003">
    <property type="protein sequence ID" value="MDN3723908.1"/>
    <property type="molecule type" value="Genomic_DNA"/>
</dbReference>
<dbReference type="RefSeq" id="WP_290254005.1">
    <property type="nucleotide sequence ID" value="NZ_JAUGQQ010000003.1"/>
</dbReference>
<evidence type="ECO:0000313" key="1">
    <source>
        <dbReference type="EMBL" id="MDN3723908.1"/>
    </source>
</evidence>
<dbReference type="Proteomes" id="UP001244787">
    <property type="component" value="Unassembled WGS sequence"/>
</dbReference>
<organism evidence="1 2">
    <name type="scientific">Aequorivita aurantiaca</name>
    <dbReference type="NCBI Taxonomy" id="3053356"/>
    <lineage>
        <taxon>Bacteria</taxon>
        <taxon>Pseudomonadati</taxon>
        <taxon>Bacteroidota</taxon>
        <taxon>Flavobacteriia</taxon>
        <taxon>Flavobacteriales</taxon>
        <taxon>Flavobacteriaceae</taxon>
        <taxon>Aequorivita</taxon>
    </lineage>
</organism>
<comment type="caution">
    <text evidence="1">The sequence shown here is derived from an EMBL/GenBank/DDBJ whole genome shotgun (WGS) entry which is preliminary data.</text>
</comment>
<evidence type="ECO:0008006" key="3">
    <source>
        <dbReference type="Google" id="ProtNLM"/>
    </source>
</evidence>
<evidence type="ECO:0000313" key="2">
    <source>
        <dbReference type="Proteomes" id="UP001244787"/>
    </source>
</evidence>
<accession>A0ABT8DKY9</accession>
<sequence>MSEVEELIFPDLEYFEDYNGNFQNYFQAVYKIFEKDFIKKNTHFQGVRVSAQKFPLVDGIHRTFYHITHEGEDEQNREPDFRRMERIRFPKFCIENCPHEHLLIWKNQRGRDTRILIFNESEGYLTVLTERKDYHLFWTAYYITSNRRKNNLIEEYEAYKKAKTA</sequence>
<name>A0ABT8DKY9_9FLAO</name>
<keyword evidence="2" id="KW-1185">Reference proteome</keyword>
<protein>
    <recommendedName>
        <fullName evidence="3">Phage P1-related protein</fullName>
    </recommendedName>
</protein>
<proteinExistence type="predicted"/>
<gene>
    <name evidence="1" type="ORF">QRD02_05905</name>
</gene>
<reference evidence="1 2" key="1">
    <citation type="submission" date="2023-06" db="EMBL/GenBank/DDBJ databases">
        <authorList>
            <person name="Ye Y.-Q."/>
            <person name="Du Z.-J."/>
        </authorList>
    </citation>
    <scope>NUCLEOTIDE SEQUENCE [LARGE SCALE GENOMIC DNA]</scope>
    <source>
        <strain evidence="1 2">SDUM287046</strain>
    </source>
</reference>